<gene>
    <name evidence="1" type="ORF">BSR19_00640</name>
</gene>
<dbReference type="Proteomes" id="UP000422997">
    <property type="component" value="Chromosome"/>
</dbReference>
<organism evidence="1 2">
    <name type="scientific">Streptococcus salivarius</name>
    <dbReference type="NCBI Taxonomy" id="1304"/>
    <lineage>
        <taxon>Bacteria</taxon>
        <taxon>Bacillati</taxon>
        <taxon>Bacillota</taxon>
        <taxon>Bacilli</taxon>
        <taxon>Lactobacillales</taxon>
        <taxon>Streptococcaceae</taxon>
        <taxon>Streptococcus</taxon>
    </lineage>
</organism>
<dbReference type="EMBL" id="CP018187">
    <property type="protein sequence ID" value="QGU81539.1"/>
    <property type="molecule type" value="Genomic_DNA"/>
</dbReference>
<accession>A0AB37DCI3</accession>
<name>A0AB37DCI3_STRSL</name>
<dbReference type="AlphaFoldDB" id="A0AB37DCI3"/>
<reference evidence="1 2" key="1">
    <citation type="submission" date="2016-11" db="EMBL/GenBank/DDBJ databases">
        <title>The potential of Streptococcus salivarius to inhibit the production of volatile sulphur compounds in the oral cavity.</title>
        <authorList>
            <person name="Sun L."/>
            <person name="Li Z."/>
            <person name="Jin D."/>
            <person name="Zhao H."/>
        </authorList>
    </citation>
    <scope>NUCLEOTIDE SEQUENCE [LARGE SCALE GENOMIC DNA]</scope>
    <source>
        <strain evidence="1 2">ICDC2</strain>
    </source>
</reference>
<proteinExistence type="predicted"/>
<sequence length="180" mass="20972">MRQQELKNSAVVNQYANDIYNIKTANNIINNNPSRAVLSSDGFYNLFVKYDEEYEGTCFTIRRDRMLNGTPEHIRTKFSKFSFDDVEEIVSLPALFLPEYKNNKEIPFGYLGRLREINIPKYGDPVFHFKTTKSVPVDWVNLHKDELMIAPFELENTHWAIKRANLMNVLEVLTDGSETE</sequence>
<protein>
    <submittedName>
        <fullName evidence="1">Uncharacterized protein</fullName>
    </submittedName>
</protein>
<evidence type="ECO:0000313" key="1">
    <source>
        <dbReference type="EMBL" id="QGU81539.1"/>
    </source>
</evidence>
<evidence type="ECO:0000313" key="2">
    <source>
        <dbReference type="Proteomes" id="UP000422997"/>
    </source>
</evidence>